<evidence type="ECO:0000256" key="4">
    <source>
        <dbReference type="SAM" id="MobiDB-lite"/>
    </source>
</evidence>
<name>A0A7R8W2L5_9CRUS</name>
<dbReference type="InterPro" id="IPR013083">
    <property type="entry name" value="Znf_RING/FYVE/PHD"/>
</dbReference>
<reference evidence="5" key="1">
    <citation type="submission" date="2020-11" db="EMBL/GenBank/DDBJ databases">
        <authorList>
            <person name="Tran Van P."/>
        </authorList>
    </citation>
    <scope>NUCLEOTIDE SEQUENCE</scope>
</reference>
<dbReference type="EMBL" id="OB660235">
    <property type="protein sequence ID" value="CAD7223652.1"/>
    <property type="molecule type" value="Genomic_DNA"/>
</dbReference>
<dbReference type="SUPFAM" id="SSF57850">
    <property type="entry name" value="RING/U-box"/>
    <property type="match status" value="1"/>
</dbReference>
<dbReference type="SMART" id="SM00184">
    <property type="entry name" value="RING"/>
    <property type="match status" value="1"/>
</dbReference>
<feature type="compositionally biased region" description="Basic residues" evidence="4">
    <location>
        <begin position="517"/>
        <end position="535"/>
    </location>
</feature>
<dbReference type="PANTHER" id="PTHR34008">
    <property type="entry name" value="REPETITIVE PROLINE-RICH CELL WALL PROTEIN 1"/>
    <property type="match status" value="1"/>
</dbReference>
<feature type="region of interest" description="Disordered" evidence="4">
    <location>
        <begin position="516"/>
        <end position="556"/>
    </location>
</feature>
<dbReference type="InterPro" id="IPR000618">
    <property type="entry name" value="Insect_cuticle"/>
</dbReference>
<evidence type="ECO:0000256" key="3">
    <source>
        <dbReference type="SAM" id="Coils"/>
    </source>
</evidence>
<dbReference type="Gene3D" id="3.30.40.10">
    <property type="entry name" value="Zinc/RING finger domain, C3HC4 (zinc finger)"/>
    <property type="match status" value="1"/>
</dbReference>
<dbReference type="PROSITE" id="PS50089">
    <property type="entry name" value="ZF_RING_2"/>
    <property type="match status" value="1"/>
</dbReference>
<keyword evidence="1" id="KW-0479">Metal-binding</keyword>
<feature type="compositionally biased region" description="Polar residues" evidence="4">
    <location>
        <begin position="620"/>
        <end position="634"/>
    </location>
</feature>
<sequence>MKCRRSDLCNLWYEANINCPSSAYRCVWASFEHIGGLRLVRERTKGFTESARVSFLLFGGVMKCRRSDLCNLWYEANINCPSSAYRDNLLGTENYVSTPCGHVFHTICIENWLINSPSCPTCRLPVGRNNLTRLFFDVLPDALGHEEQPSQEQLVQLEQEVAELQNSIRVQSARVTELEDSIRLVRANVTEVQHSLRLERAKVTELQCSLRLERETLTELQHSLHLERAKVTELQGSLRLEREKVTELQDSLRLKRAKVTELQGFLRLAQDDRTEMTELKHSLRLERSRIRVESSRMRDVERAALQRQQQNQLQLKKMEEKVVLFFVCVLFFYLYQHEIAARKIKELETVEKLVSDNEEEAQKCLAGFKTVTEPALALASSVAALRQDLKSFRRKNEELKRLAARMRVRSASEKAELIRTKSLPHKSIGRTAVWLCEMATMSGGPRQNPQTWWSPAGKGTVYKAGTIGRASQVLENVQTSSHHPKLFLLSRFELKMAYKLFALLVLIGCVSGDGGHGHHGHGHHGHGSHGHGSHGHGHDHSSVHSSLTHGHQSSIHGEDARRDYQFGFHVQDDYTGILYKQNEQRLGLSTSGSYSVLLPDNRLQIVTYNADADKGFTADVQYNSPGHGDVSSSYEPPAPKYGPGPAYDPPKYDAPASSYGQPAYEEPSYEEPRYQQPSYYEPKPSYQEPKPTYIQPSYESKPTYGAPSYKAEPTYGAPSYKSEPTYNAPSYQPKLSYKPYEPKIEYQPEPTYKSEPTYGAPSYKSEPTYGAPSYKSEPTYGAPSYKSEPTYGAPSYESEPTYGAPSYKSEPTYGAPKISYGGFKPIHSSSYGK</sequence>
<dbReference type="Pfam" id="PF13639">
    <property type="entry name" value="zf-RING_2"/>
    <property type="match status" value="1"/>
</dbReference>
<feature type="coiled-coil region" evidence="3">
    <location>
        <begin position="147"/>
        <end position="181"/>
    </location>
</feature>
<dbReference type="GO" id="GO:0042302">
    <property type="term" value="F:structural constituent of cuticle"/>
    <property type="evidence" value="ECO:0007669"/>
    <property type="project" value="UniProtKB-UniRule"/>
</dbReference>
<dbReference type="InterPro" id="IPR001841">
    <property type="entry name" value="Znf_RING"/>
</dbReference>
<keyword evidence="1" id="KW-0863">Zinc-finger</keyword>
<dbReference type="PANTHER" id="PTHR34008:SF2">
    <property type="entry name" value="REPETITIVE PROLINE-RICH CELL WALL PROTEIN 1"/>
    <property type="match status" value="1"/>
</dbReference>
<feature type="region of interest" description="Disordered" evidence="4">
    <location>
        <begin position="619"/>
        <end position="808"/>
    </location>
</feature>
<feature type="compositionally biased region" description="Pro residues" evidence="4">
    <location>
        <begin position="636"/>
        <end position="648"/>
    </location>
</feature>
<dbReference type="OrthoDB" id="8062037at2759"/>
<keyword evidence="3" id="KW-0175">Coiled coil</keyword>
<protein>
    <submittedName>
        <fullName evidence="5">Uncharacterized protein</fullName>
    </submittedName>
</protein>
<organism evidence="5">
    <name type="scientific">Cyprideis torosa</name>
    <dbReference type="NCBI Taxonomy" id="163714"/>
    <lineage>
        <taxon>Eukaryota</taxon>
        <taxon>Metazoa</taxon>
        <taxon>Ecdysozoa</taxon>
        <taxon>Arthropoda</taxon>
        <taxon>Crustacea</taxon>
        <taxon>Oligostraca</taxon>
        <taxon>Ostracoda</taxon>
        <taxon>Podocopa</taxon>
        <taxon>Podocopida</taxon>
        <taxon>Cytherocopina</taxon>
        <taxon>Cytheroidea</taxon>
        <taxon>Cytherideidae</taxon>
        <taxon>Cyprideis</taxon>
    </lineage>
</organism>
<proteinExistence type="predicted"/>
<dbReference type="AlphaFoldDB" id="A0A7R8W2L5"/>
<dbReference type="GO" id="GO:0008270">
    <property type="term" value="F:zinc ion binding"/>
    <property type="evidence" value="ECO:0007669"/>
    <property type="project" value="UniProtKB-KW"/>
</dbReference>
<accession>A0A7R8W2L5</accession>
<evidence type="ECO:0000313" key="5">
    <source>
        <dbReference type="EMBL" id="CAD7223652.1"/>
    </source>
</evidence>
<evidence type="ECO:0000256" key="2">
    <source>
        <dbReference type="ARBA" id="ARBA00022833"/>
    </source>
</evidence>
<feature type="coiled-coil region" evidence="3">
    <location>
        <begin position="382"/>
        <end position="409"/>
    </location>
</feature>
<evidence type="ECO:0000256" key="1">
    <source>
        <dbReference type="ARBA" id="ARBA00022771"/>
    </source>
</evidence>
<dbReference type="Pfam" id="PF00379">
    <property type="entry name" value="Chitin_bind_4"/>
    <property type="match status" value="1"/>
</dbReference>
<gene>
    <name evidence="5" type="ORF">CTOB1V02_LOCUS1632</name>
</gene>
<keyword evidence="2" id="KW-0862">Zinc</keyword>
<dbReference type="PROSITE" id="PS51155">
    <property type="entry name" value="CHIT_BIND_RR_2"/>
    <property type="match status" value="1"/>
</dbReference>